<dbReference type="Proteomes" id="UP000006860">
    <property type="component" value="Chromosome"/>
</dbReference>
<dbReference type="InterPro" id="IPR001478">
    <property type="entry name" value="PDZ"/>
</dbReference>
<evidence type="ECO:0000313" key="5">
    <source>
        <dbReference type="EMBL" id="ADY59212.1"/>
    </source>
</evidence>
<dbReference type="SUPFAM" id="SSF50494">
    <property type="entry name" value="Trypsin-like serine proteases"/>
    <property type="match status" value="1"/>
</dbReference>
<keyword evidence="2" id="KW-0645">Protease</keyword>
<dbReference type="SUPFAM" id="SSF50156">
    <property type="entry name" value="PDZ domain-like"/>
    <property type="match status" value="1"/>
</dbReference>
<dbReference type="InterPro" id="IPR009003">
    <property type="entry name" value="Peptidase_S1_PA"/>
</dbReference>
<comment type="similarity">
    <text evidence="1">Belongs to the peptidase S1C family.</text>
</comment>
<dbReference type="HOGENOM" id="CLU_833323_0_0_0"/>
<dbReference type="InterPro" id="IPR001940">
    <property type="entry name" value="Peptidase_S1C"/>
</dbReference>
<proteinExistence type="inferred from homology"/>
<dbReference type="PROSITE" id="PS50106">
    <property type="entry name" value="PDZ"/>
    <property type="match status" value="1"/>
</dbReference>
<keyword evidence="6" id="KW-1185">Reference proteome</keyword>
<dbReference type="Pfam" id="PF13180">
    <property type="entry name" value="PDZ_2"/>
    <property type="match status" value="1"/>
</dbReference>
<evidence type="ECO:0000256" key="1">
    <source>
        <dbReference type="ARBA" id="ARBA00010541"/>
    </source>
</evidence>
<dbReference type="PRINTS" id="PR00834">
    <property type="entry name" value="PROTEASES2C"/>
</dbReference>
<dbReference type="PANTHER" id="PTHR22939:SF129">
    <property type="entry name" value="SERINE PROTEASE HTRA2, MITOCHONDRIAL"/>
    <property type="match status" value="1"/>
</dbReference>
<reference evidence="6" key="1">
    <citation type="submission" date="2011-02" db="EMBL/GenBank/DDBJ databases">
        <title>The complete genome of Planctomyces brasiliensis DSM 5305.</title>
        <authorList>
            <person name="Lucas S."/>
            <person name="Copeland A."/>
            <person name="Lapidus A."/>
            <person name="Bruce D."/>
            <person name="Goodwin L."/>
            <person name="Pitluck S."/>
            <person name="Kyrpides N."/>
            <person name="Mavromatis K."/>
            <person name="Pagani I."/>
            <person name="Ivanova N."/>
            <person name="Ovchinnikova G."/>
            <person name="Lu M."/>
            <person name="Detter J.C."/>
            <person name="Han C."/>
            <person name="Land M."/>
            <person name="Hauser L."/>
            <person name="Markowitz V."/>
            <person name="Cheng J.-F."/>
            <person name="Hugenholtz P."/>
            <person name="Woyke T."/>
            <person name="Wu D."/>
            <person name="Tindall B."/>
            <person name="Pomrenke H.G."/>
            <person name="Brambilla E."/>
            <person name="Klenk H.-P."/>
            <person name="Eisen J.A."/>
        </authorList>
    </citation>
    <scope>NUCLEOTIDE SEQUENCE [LARGE SCALE GENOMIC DNA]</scope>
    <source>
        <strain evidence="6">ATCC 49424 / DSM 5305 / JCM 21570 / NBRC 103401 / IFAM 1448</strain>
    </source>
</reference>
<accession>F0SSE1</accession>
<evidence type="ECO:0000313" key="6">
    <source>
        <dbReference type="Proteomes" id="UP000006860"/>
    </source>
</evidence>
<dbReference type="KEGG" id="pbs:Plabr_1601"/>
<protein>
    <submittedName>
        <fullName evidence="5">PDZ/DHR/GLGF domain protein</fullName>
    </submittedName>
</protein>
<dbReference type="AlphaFoldDB" id="F0SSE1"/>
<dbReference type="eggNOG" id="COG0265">
    <property type="taxonomic scope" value="Bacteria"/>
</dbReference>
<keyword evidence="3" id="KW-0378">Hydrolase</keyword>
<evidence type="ECO:0000259" key="4">
    <source>
        <dbReference type="PROSITE" id="PS50106"/>
    </source>
</evidence>
<evidence type="ECO:0000256" key="3">
    <source>
        <dbReference type="ARBA" id="ARBA00022801"/>
    </source>
</evidence>
<dbReference type="EMBL" id="CP002546">
    <property type="protein sequence ID" value="ADY59212.1"/>
    <property type="molecule type" value="Genomic_DNA"/>
</dbReference>
<organism evidence="5 6">
    <name type="scientific">Rubinisphaera brasiliensis (strain ATCC 49424 / DSM 5305 / JCM 21570 / IAM 15109 / NBRC 103401 / IFAM 1448)</name>
    <name type="common">Planctomyces brasiliensis</name>
    <dbReference type="NCBI Taxonomy" id="756272"/>
    <lineage>
        <taxon>Bacteria</taxon>
        <taxon>Pseudomonadati</taxon>
        <taxon>Planctomycetota</taxon>
        <taxon>Planctomycetia</taxon>
        <taxon>Planctomycetales</taxon>
        <taxon>Planctomycetaceae</taxon>
        <taxon>Rubinisphaera</taxon>
    </lineage>
</organism>
<dbReference type="Gene3D" id="2.30.42.10">
    <property type="match status" value="1"/>
</dbReference>
<dbReference type="Gene3D" id="2.40.10.10">
    <property type="entry name" value="Trypsin-like serine proteases"/>
    <property type="match status" value="2"/>
</dbReference>
<feature type="domain" description="PDZ" evidence="4">
    <location>
        <begin position="291"/>
        <end position="371"/>
    </location>
</feature>
<dbReference type="PANTHER" id="PTHR22939">
    <property type="entry name" value="SERINE PROTEASE FAMILY S1C HTRA-RELATED"/>
    <property type="match status" value="1"/>
</dbReference>
<dbReference type="InterPro" id="IPR036034">
    <property type="entry name" value="PDZ_sf"/>
</dbReference>
<evidence type="ECO:0000256" key="2">
    <source>
        <dbReference type="ARBA" id="ARBA00022670"/>
    </source>
</evidence>
<name>F0SSE1_RUBBR</name>
<dbReference type="GO" id="GO:0004252">
    <property type="term" value="F:serine-type endopeptidase activity"/>
    <property type="evidence" value="ECO:0007669"/>
    <property type="project" value="InterPro"/>
</dbReference>
<dbReference type="InterPro" id="IPR043504">
    <property type="entry name" value="Peptidase_S1_PA_chymotrypsin"/>
</dbReference>
<sequence length="385" mass="41162">MAYAALILLLSKHPGFEMKYLIDIRSLLVLVSAATCGFSSVSVQAEEPVSTALSTDIPKTALETIDLVPGESFVDQLPASLDELKSLETATVNLVPDYQKATVGIQVGGGQGSGVVISPQGHVLTAAHVVGEVGNRVTIVFPDGRRHLARVAGVDSGADAAIVRTEGKGPYPYVPMAENHFAIPGRWVIAIGHPNGYAANRLPVVRLGRVIQCTDETVQTDCSLVGGDSGGPLFDLHGRVVGIHSRIGINNSINFHVPIQTYLNDWDDLSNGFTPKHELAEVDGEDAEENPEEMARPQKAYLGIRGRDATTQGCLITEVTVNGPAQTGGLQRGDIIRECDDEKVQSFADLVATLKTKKPDETVKFQILRGNRKLTKEVTLGGTEI</sequence>
<dbReference type="GO" id="GO:0006508">
    <property type="term" value="P:proteolysis"/>
    <property type="evidence" value="ECO:0007669"/>
    <property type="project" value="UniProtKB-KW"/>
</dbReference>
<dbReference type="SMART" id="SM00228">
    <property type="entry name" value="PDZ"/>
    <property type="match status" value="1"/>
</dbReference>
<gene>
    <name evidence="5" type="ordered locus">Plabr_1601</name>
</gene>
<dbReference type="Pfam" id="PF13365">
    <property type="entry name" value="Trypsin_2"/>
    <property type="match status" value="1"/>
</dbReference>
<dbReference type="STRING" id="756272.Plabr_1601"/>